<dbReference type="AlphaFoldDB" id="A0A506UHR1"/>
<protein>
    <submittedName>
        <fullName evidence="2">Sugar phosphate isomerase/epimerase</fullName>
    </submittedName>
</protein>
<dbReference type="Proteomes" id="UP000320314">
    <property type="component" value="Unassembled WGS sequence"/>
</dbReference>
<evidence type="ECO:0000259" key="1">
    <source>
        <dbReference type="Pfam" id="PF01261"/>
    </source>
</evidence>
<organism evidence="2 3">
    <name type="scientific">Pararhizobium mangrovi</name>
    <dbReference type="NCBI Taxonomy" id="2590452"/>
    <lineage>
        <taxon>Bacteria</taxon>
        <taxon>Pseudomonadati</taxon>
        <taxon>Pseudomonadota</taxon>
        <taxon>Alphaproteobacteria</taxon>
        <taxon>Hyphomicrobiales</taxon>
        <taxon>Rhizobiaceae</taxon>
        <taxon>Rhizobium/Agrobacterium group</taxon>
        <taxon>Pararhizobium</taxon>
    </lineage>
</organism>
<reference evidence="2 3" key="1">
    <citation type="submission" date="2019-06" db="EMBL/GenBank/DDBJ databases">
        <authorList>
            <person name="Li M."/>
        </authorList>
    </citation>
    <scope>NUCLEOTIDE SEQUENCE [LARGE SCALE GENOMIC DNA]</scope>
    <source>
        <strain evidence="2 3">BGMRC6574</strain>
    </source>
</reference>
<name>A0A506UHR1_9HYPH</name>
<dbReference type="InterPro" id="IPR013022">
    <property type="entry name" value="Xyl_isomerase-like_TIM-brl"/>
</dbReference>
<dbReference type="OrthoDB" id="9798407at2"/>
<gene>
    <name evidence="2" type="ORF">FJU11_01105</name>
</gene>
<feature type="domain" description="Xylose isomerase-like TIM barrel" evidence="1">
    <location>
        <begin position="22"/>
        <end position="230"/>
    </location>
</feature>
<keyword evidence="3" id="KW-1185">Reference proteome</keyword>
<dbReference type="Gene3D" id="3.20.20.150">
    <property type="entry name" value="Divalent-metal-dependent TIM barrel enzymes"/>
    <property type="match status" value="1"/>
</dbReference>
<dbReference type="PANTHER" id="PTHR12110">
    <property type="entry name" value="HYDROXYPYRUVATE ISOMERASE"/>
    <property type="match status" value="1"/>
</dbReference>
<dbReference type="Pfam" id="PF01261">
    <property type="entry name" value="AP_endonuc_2"/>
    <property type="match status" value="1"/>
</dbReference>
<proteinExistence type="predicted"/>
<accession>A0A506UHR1</accession>
<dbReference type="RefSeq" id="WP_141165154.1">
    <property type="nucleotide sequence ID" value="NZ_VHLH01000001.1"/>
</dbReference>
<comment type="caution">
    <text evidence="2">The sequence shown here is derived from an EMBL/GenBank/DDBJ whole genome shotgun (WGS) entry which is preliminary data.</text>
</comment>
<keyword evidence="2" id="KW-0413">Isomerase</keyword>
<evidence type="ECO:0000313" key="2">
    <source>
        <dbReference type="EMBL" id="TPW32851.1"/>
    </source>
</evidence>
<sequence>MPEFNYQLYSSREFPPVSGTLRMLHEAGYSGVEGYEPLFAGMDDSALSRLKGELDDYGLAMPTAHLGLDLLEGDMERVRAIADALGIEAIYCPHIAPERRPGDASGWKAFGERLEAVGEAVRQSGHSFGWHNHDFEFTPLSDGSLPIEHVFADGSGLEWEADIAWVARAGADPFAWIDRFADRITAVHVKDIAAPGENADEDGWADVGDGTLPWRDLMQAIGKTRVRHYVMEHDKPADDRRFATRSIDGAKALSA</sequence>
<evidence type="ECO:0000313" key="3">
    <source>
        <dbReference type="Proteomes" id="UP000320314"/>
    </source>
</evidence>
<dbReference type="InterPro" id="IPR036237">
    <property type="entry name" value="Xyl_isomerase-like_sf"/>
</dbReference>
<dbReference type="PANTHER" id="PTHR12110:SF41">
    <property type="entry name" value="INOSOSE DEHYDRATASE"/>
    <property type="match status" value="1"/>
</dbReference>
<dbReference type="InterPro" id="IPR050312">
    <property type="entry name" value="IolE/XylAMocC-like"/>
</dbReference>
<dbReference type="EMBL" id="VHLH01000001">
    <property type="protein sequence ID" value="TPW32851.1"/>
    <property type="molecule type" value="Genomic_DNA"/>
</dbReference>
<dbReference type="GO" id="GO:0016853">
    <property type="term" value="F:isomerase activity"/>
    <property type="evidence" value="ECO:0007669"/>
    <property type="project" value="UniProtKB-KW"/>
</dbReference>
<dbReference type="SUPFAM" id="SSF51658">
    <property type="entry name" value="Xylose isomerase-like"/>
    <property type="match status" value="1"/>
</dbReference>